<evidence type="ECO:0000313" key="7">
    <source>
        <dbReference type="Proteomes" id="UP000727056"/>
    </source>
</evidence>
<accession>A0ABX1C8K0</accession>
<dbReference type="PROSITE" id="PS01124">
    <property type="entry name" value="HTH_ARAC_FAMILY_2"/>
    <property type="match status" value="1"/>
</dbReference>
<evidence type="ECO:0000313" key="6">
    <source>
        <dbReference type="EMBL" id="NJQ13930.1"/>
    </source>
</evidence>
<dbReference type="InterPro" id="IPR018060">
    <property type="entry name" value="HTH_AraC"/>
</dbReference>
<dbReference type="Proteomes" id="UP000727056">
    <property type="component" value="Unassembled WGS sequence"/>
</dbReference>
<feature type="region of interest" description="Disordered" evidence="4">
    <location>
        <begin position="1"/>
        <end position="24"/>
    </location>
</feature>
<dbReference type="Pfam" id="PF12833">
    <property type="entry name" value="HTH_18"/>
    <property type="match status" value="1"/>
</dbReference>
<keyword evidence="2" id="KW-0238">DNA-binding</keyword>
<dbReference type="PROSITE" id="PS00041">
    <property type="entry name" value="HTH_ARAC_FAMILY_1"/>
    <property type="match status" value="1"/>
</dbReference>
<dbReference type="InterPro" id="IPR018062">
    <property type="entry name" value="HTH_AraC-typ_CS"/>
</dbReference>
<keyword evidence="1" id="KW-0805">Transcription regulation</keyword>
<evidence type="ECO:0000256" key="4">
    <source>
        <dbReference type="SAM" id="MobiDB-lite"/>
    </source>
</evidence>
<dbReference type="SUPFAM" id="SSF51182">
    <property type="entry name" value="RmlC-like cupins"/>
    <property type="match status" value="1"/>
</dbReference>
<gene>
    <name evidence="6" type="ORF">HCN52_02970</name>
</gene>
<comment type="caution">
    <text evidence="6">The sequence shown here is derived from an EMBL/GenBank/DDBJ whole genome shotgun (WGS) entry which is preliminary data.</text>
</comment>
<proteinExistence type="predicted"/>
<dbReference type="PANTHER" id="PTHR11019">
    <property type="entry name" value="HTH-TYPE TRANSCRIPTIONAL REGULATOR NIMR"/>
    <property type="match status" value="1"/>
</dbReference>
<dbReference type="InterPro" id="IPR020449">
    <property type="entry name" value="Tscrpt_reg_AraC-type_HTH"/>
</dbReference>
<organism evidence="6 7">
    <name type="scientific">Streptomyces bohaiensis</name>
    <dbReference type="NCBI Taxonomy" id="1431344"/>
    <lineage>
        <taxon>Bacteria</taxon>
        <taxon>Bacillati</taxon>
        <taxon>Actinomycetota</taxon>
        <taxon>Actinomycetes</taxon>
        <taxon>Kitasatosporales</taxon>
        <taxon>Streptomycetaceae</taxon>
        <taxon>Streptomyces</taxon>
    </lineage>
</organism>
<dbReference type="PRINTS" id="PR00032">
    <property type="entry name" value="HTHARAC"/>
</dbReference>
<sequence length="273" mass="29809">MPDHRPRSDDTDAPRPPRRERRELPLCAPGSDGVDFVIRGYGEQLTRDTVWGEHSHAWGELLWNERGASSAVVGARVWTITPTMGLWMPAGTVHAGSASAGTRMRAAFFGYRTTPSISQRPVTVEITPLLRLLLDRLDEPGLANRSREVTEAMVLDVMTPAAHGLSVHLPTGPLLRRIAEAVREDPADRRGPAEWARELGVSTRTLARAFSAETGTSFGRWVTGVRAQHAIGLLTAGWDVERVAAEVGYRSASAFGVAFRRATGLTPGRFRAE</sequence>
<evidence type="ECO:0000256" key="2">
    <source>
        <dbReference type="ARBA" id="ARBA00023125"/>
    </source>
</evidence>
<dbReference type="InterPro" id="IPR009057">
    <property type="entry name" value="Homeodomain-like_sf"/>
</dbReference>
<evidence type="ECO:0000256" key="1">
    <source>
        <dbReference type="ARBA" id="ARBA00023015"/>
    </source>
</evidence>
<evidence type="ECO:0000256" key="3">
    <source>
        <dbReference type="ARBA" id="ARBA00023163"/>
    </source>
</evidence>
<dbReference type="PANTHER" id="PTHR11019:SF199">
    <property type="entry name" value="HTH-TYPE TRANSCRIPTIONAL REGULATOR NIMR"/>
    <property type="match status" value="1"/>
</dbReference>
<keyword evidence="7" id="KW-1185">Reference proteome</keyword>
<dbReference type="EMBL" id="JAAVJC010000011">
    <property type="protein sequence ID" value="NJQ13930.1"/>
    <property type="molecule type" value="Genomic_DNA"/>
</dbReference>
<dbReference type="SMART" id="SM00342">
    <property type="entry name" value="HTH_ARAC"/>
    <property type="match status" value="1"/>
</dbReference>
<feature type="domain" description="HTH araC/xylS-type" evidence="5">
    <location>
        <begin position="176"/>
        <end position="273"/>
    </location>
</feature>
<dbReference type="Gene3D" id="1.10.10.60">
    <property type="entry name" value="Homeodomain-like"/>
    <property type="match status" value="1"/>
</dbReference>
<dbReference type="SUPFAM" id="SSF46689">
    <property type="entry name" value="Homeodomain-like"/>
    <property type="match status" value="1"/>
</dbReference>
<evidence type="ECO:0000259" key="5">
    <source>
        <dbReference type="PROSITE" id="PS01124"/>
    </source>
</evidence>
<protein>
    <submittedName>
        <fullName evidence="6">Helix-turn-helix transcriptional regulator</fullName>
    </submittedName>
</protein>
<name>A0ABX1C8K0_9ACTN</name>
<dbReference type="RefSeq" id="WP_168086766.1">
    <property type="nucleotide sequence ID" value="NZ_BHZH01000073.1"/>
</dbReference>
<reference evidence="6 7" key="1">
    <citation type="submission" date="2020-03" db="EMBL/GenBank/DDBJ databases">
        <title>Draft genome of Streptomyces sp. ventii, isolated from the Axial Seamount in the Pacific Ocean, and resequencing of the two type strains Streptomyces lonarensis strain NCL 716 and Streptomyces bohaiensis strain 11A07.</title>
        <authorList>
            <person name="Loughran R.M."/>
            <person name="Pfannmuller K.M."/>
            <person name="Wasson B.J."/>
            <person name="Deadmond M.C."/>
            <person name="Paddock B.E."/>
            <person name="Koyack M.J."/>
            <person name="Gallegos D.A."/>
            <person name="Mitchell E.A."/>
            <person name="Ushijima B."/>
            <person name="Saw J.H."/>
            <person name="Mcphail K.L."/>
            <person name="Videau P."/>
        </authorList>
    </citation>
    <scope>NUCLEOTIDE SEQUENCE [LARGE SCALE GENOMIC DNA]</scope>
    <source>
        <strain evidence="6 7">11A07</strain>
    </source>
</reference>
<dbReference type="InterPro" id="IPR011051">
    <property type="entry name" value="RmlC_Cupin_sf"/>
</dbReference>
<keyword evidence="3" id="KW-0804">Transcription</keyword>